<sequence length="82" mass="9235">MHRTALSTISLLPQQQQIQCISIHLGNKCEMSNTCVSARCMQRAKQYVVKLLDISVTKHNILCRQNLQRSSPSLGVRKAVVE</sequence>
<reference evidence="1" key="1">
    <citation type="submission" date="2020-11" db="EMBL/GenBank/DDBJ databases">
        <authorList>
            <person name="Whitehead M."/>
        </authorList>
    </citation>
    <scope>NUCLEOTIDE SEQUENCE</scope>
    <source>
        <strain evidence="1">EGII</strain>
    </source>
</reference>
<dbReference type="Proteomes" id="UP000606786">
    <property type="component" value="Unassembled WGS sequence"/>
</dbReference>
<gene>
    <name evidence="1" type="ORF">CCAP1982_LOCUS5261</name>
</gene>
<protein>
    <submittedName>
        <fullName evidence="1">(Mediterranean fruit fly) hypothetical protein</fullName>
    </submittedName>
</protein>
<dbReference type="EMBL" id="CAJHJT010000012">
    <property type="protein sequence ID" value="CAD6996591.1"/>
    <property type="molecule type" value="Genomic_DNA"/>
</dbReference>
<organism evidence="1 2">
    <name type="scientific">Ceratitis capitata</name>
    <name type="common">Mediterranean fruit fly</name>
    <name type="synonym">Tephritis capitata</name>
    <dbReference type="NCBI Taxonomy" id="7213"/>
    <lineage>
        <taxon>Eukaryota</taxon>
        <taxon>Metazoa</taxon>
        <taxon>Ecdysozoa</taxon>
        <taxon>Arthropoda</taxon>
        <taxon>Hexapoda</taxon>
        <taxon>Insecta</taxon>
        <taxon>Pterygota</taxon>
        <taxon>Neoptera</taxon>
        <taxon>Endopterygota</taxon>
        <taxon>Diptera</taxon>
        <taxon>Brachycera</taxon>
        <taxon>Muscomorpha</taxon>
        <taxon>Tephritoidea</taxon>
        <taxon>Tephritidae</taxon>
        <taxon>Ceratitis</taxon>
        <taxon>Ceratitis</taxon>
    </lineage>
</organism>
<name>A0A811UCQ0_CERCA</name>
<accession>A0A811UCQ0</accession>
<feature type="non-terminal residue" evidence="1">
    <location>
        <position position="82"/>
    </location>
</feature>
<evidence type="ECO:0000313" key="2">
    <source>
        <dbReference type="Proteomes" id="UP000606786"/>
    </source>
</evidence>
<proteinExistence type="predicted"/>
<evidence type="ECO:0000313" key="1">
    <source>
        <dbReference type="EMBL" id="CAD6996591.1"/>
    </source>
</evidence>
<dbReference type="AlphaFoldDB" id="A0A811UCQ0"/>
<keyword evidence="2" id="KW-1185">Reference proteome</keyword>
<comment type="caution">
    <text evidence="1">The sequence shown here is derived from an EMBL/GenBank/DDBJ whole genome shotgun (WGS) entry which is preliminary data.</text>
</comment>